<keyword evidence="2" id="KW-1185">Reference proteome</keyword>
<evidence type="ECO:0000313" key="2">
    <source>
        <dbReference type="Proteomes" id="UP001060085"/>
    </source>
</evidence>
<gene>
    <name evidence="1" type="ORF">M9H77_03658</name>
</gene>
<sequence>MEELHQSNGFADELVRELLDSDSQLFLIPQLAMEPTIEEIEGALSLANYTMKNQQYGDLSQTRISTLERDLTSRAHDNNYRYTLRIKSCDSAMTDDGYKWRKYGQKSIKNSPNPRSYYRCTNPRCAAKKQVERSSDDPDTLIITYEGLHLHFAYPFFHLNQQHHQPLVENVDSPLKKQRKFSSSDSEEGRQEMNESSSAAGKIQIISSSKQIIPNLSYPATELEQEEFENGGTNNISQGLLEDVVPLVVRKPYVMTSSSTSHFSSPPTSPSTISWSPDDSSPARFGC</sequence>
<proteinExistence type="predicted"/>
<name>A0ACC0CBY1_CATRO</name>
<evidence type="ECO:0000313" key="1">
    <source>
        <dbReference type="EMBL" id="KAI5682430.1"/>
    </source>
</evidence>
<dbReference type="Proteomes" id="UP001060085">
    <property type="component" value="Linkage Group LG01"/>
</dbReference>
<comment type="caution">
    <text evidence="1">The sequence shown here is derived from an EMBL/GenBank/DDBJ whole genome shotgun (WGS) entry which is preliminary data.</text>
</comment>
<accession>A0ACC0CBY1</accession>
<dbReference type="EMBL" id="CM044701">
    <property type="protein sequence ID" value="KAI5682430.1"/>
    <property type="molecule type" value="Genomic_DNA"/>
</dbReference>
<reference evidence="2" key="1">
    <citation type="journal article" date="2023" name="Nat. Plants">
        <title>Single-cell RNA sequencing provides a high-resolution roadmap for understanding the multicellular compartmentation of specialized metabolism.</title>
        <authorList>
            <person name="Sun S."/>
            <person name="Shen X."/>
            <person name="Li Y."/>
            <person name="Li Y."/>
            <person name="Wang S."/>
            <person name="Li R."/>
            <person name="Zhang H."/>
            <person name="Shen G."/>
            <person name="Guo B."/>
            <person name="Wei J."/>
            <person name="Xu J."/>
            <person name="St-Pierre B."/>
            <person name="Chen S."/>
            <person name="Sun C."/>
        </authorList>
    </citation>
    <scope>NUCLEOTIDE SEQUENCE [LARGE SCALE GENOMIC DNA]</scope>
</reference>
<protein>
    <submittedName>
        <fullName evidence="1">Uncharacterized protein</fullName>
    </submittedName>
</protein>
<organism evidence="1 2">
    <name type="scientific">Catharanthus roseus</name>
    <name type="common">Madagascar periwinkle</name>
    <name type="synonym">Vinca rosea</name>
    <dbReference type="NCBI Taxonomy" id="4058"/>
    <lineage>
        <taxon>Eukaryota</taxon>
        <taxon>Viridiplantae</taxon>
        <taxon>Streptophyta</taxon>
        <taxon>Embryophyta</taxon>
        <taxon>Tracheophyta</taxon>
        <taxon>Spermatophyta</taxon>
        <taxon>Magnoliopsida</taxon>
        <taxon>eudicotyledons</taxon>
        <taxon>Gunneridae</taxon>
        <taxon>Pentapetalae</taxon>
        <taxon>asterids</taxon>
        <taxon>lamiids</taxon>
        <taxon>Gentianales</taxon>
        <taxon>Apocynaceae</taxon>
        <taxon>Rauvolfioideae</taxon>
        <taxon>Vinceae</taxon>
        <taxon>Catharanthinae</taxon>
        <taxon>Catharanthus</taxon>
    </lineage>
</organism>